<evidence type="ECO:0000256" key="8">
    <source>
        <dbReference type="SAM" id="Phobius"/>
    </source>
</evidence>
<feature type="coiled-coil region" evidence="7">
    <location>
        <begin position="330"/>
        <end position="388"/>
    </location>
</feature>
<keyword evidence="7" id="KW-0175">Coiled coil</keyword>
<dbReference type="Gene3D" id="1.10.287.130">
    <property type="match status" value="1"/>
</dbReference>
<dbReference type="Proteomes" id="UP000219453">
    <property type="component" value="Unassembled WGS sequence"/>
</dbReference>
<dbReference type="SMART" id="SM00387">
    <property type="entry name" value="HATPase_c"/>
    <property type="match status" value="1"/>
</dbReference>
<feature type="transmembrane region" description="Helical" evidence="8">
    <location>
        <begin position="210"/>
        <end position="227"/>
    </location>
</feature>
<proteinExistence type="predicted"/>
<dbReference type="EMBL" id="OBEJ01000003">
    <property type="protein sequence ID" value="SNZ16094.1"/>
    <property type="molecule type" value="Genomic_DNA"/>
</dbReference>
<evidence type="ECO:0000259" key="9">
    <source>
        <dbReference type="PROSITE" id="PS50109"/>
    </source>
</evidence>
<evidence type="ECO:0000256" key="6">
    <source>
        <dbReference type="ARBA" id="ARBA00023012"/>
    </source>
</evidence>
<dbReference type="PRINTS" id="PR00344">
    <property type="entry name" value="BCTRLSENSOR"/>
</dbReference>
<dbReference type="PANTHER" id="PTHR43711">
    <property type="entry name" value="TWO-COMPONENT HISTIDINE KINASE"/>
    <property type="match status" value="1"/>
</dbReference>
<evidence type="ECO:0000256" key="2">
    <source>
        <dbReference type="ARBA" id="ARBA00012438"/>
    </source>
</evidence>
<feature type="domain" description="Histidine kinase" evidence="9">
    <location>
        <begin position="350"/>
        <end position="539"/>
    </location>
</feature>
<sequence>MSLFGADPLLVAYVVAFGGTGLLCFISIPRTRQITDPDTRRGLVSLLVLCGGWSVSHVGYLLVPMRSARLVFFVIGLSTGLAAVGAWLYFCSAYTGRMLHRMPSIRRAAVAVFAGIVLVKLTNPIHGIYYTATWQTTPFRYLAIEPGLAHWLAMALAYALSFVGYFMLIERFLQVDYDAKPFIALVTLTGLPAIADVLGVTSPLLLNTTYEPIGVAAFAVGILFFYLDGFQNIQLAGNDDEPVVYLNEERTVRESNQQARTLFPELVDATGRPIEDVLPDVADRLDDDGETILERTQGDSTRYYQVSASPFTAGEVQIGELLRIEDVTEAERYRRELERETERLNAFASMVAHDLRNPLNVAQGYVDIEREREDREELEAIDESLDRMDDIIEDVLTLAREGEDIGDTEPVSLAATVEQCWQGVDTAAATLAVEDDLQVIADESRLRQLIENLLRNAVEHGGSDVTITVGELDGSSGFYVEDDGDGIPAESRERVLEAGFTSSEDGTGFGLEIVKKIANAHGWAVTVTESDDGGARFEFDGIEWAPRVPES</sequence>
<dbReference type="InterPro" id="IPR004358">
    <property type="entry name" value="Sig_transdc_His_kin-like_C"/>
</dbReference>
<evidence type="ECO:0000256" key="7">
    <source>
        <dbReference type="SAM" id="Coils"/>
    </source>
</evidence>
<dbReference type="CDD" id="cd00082">
    <property type="entry name" value="HisKA"/>
    <property type="match status" value="1"/>
</dbReference>
<evidence type="ECO:0000256" key="5">
    <source>
        <dbReference type="ARBA" id="ARBA00022777"/>
    </source>
</evidence>
<dbReference type="EC" id="2.7.13.3" evidence="2"/>
<dbReference type="PANTHER" id="PTHR43711:SF1">
    <property type="entry name" value="HISTIDINE KINASE 1"/>
    <property type="match status" value="1"/>
</dbReference>
<organism evidence="10 11">
    <name type="scientific">Natronoarchaeum philippinense</name>
    <dbReference type="NCBI Taxonomy" id="558529"/>
    <lineage>
        <taxon>Archaea</taxon>
        <taxon>Methanobacteriati</taxon>
        <taxon>Methanobacteriota</taxon>
        <taxon>Stenosarchaea group</taxon>
        <taxon>Halobacteria</taxon>
        <taxon>Halobacteriales</taxon>
        <taxon>Natronoarchaeaceae</taxon>
    </lineage>
</organism>
<keyword evidence="8" id="KW-0812">Transmembrane</keyword>
<keyword evidence="3" id="KW-0597">Phosphoprotein</keyword>
<feature type="transmembrane region" description="Helical" evidence="8">
    <location>
        <begin position="43"/>
        <end position="63"/>
    </location>
</feature>
<feature type="transmembrane region" description="Helical" evidence="8">
    <location>
        <begin position="181"/>
        <end position="204"/>
    </location>
</feature>
<feature type="transmembrane region" description="Helical" evidence="8">
    <location>
        <begin position="149"/>
        <end position="169"/>
    </location>
</feature>
<keyword evidence="11" id="KW-1185">Reference proteome</keyword>
<evidence type="ECO:0000313" key="11">
    <source>
        <dbReference type="Proteomes" id="UP000219453"/>
    </source>
</evidence>
<dbReference type="InterPro" id="IPR005467">
    <property type="entry name" value="His_kinase_dom"/>
</dbReference>
<keyword evidence="6" id="KW-0902">Two-component regulatory system</keyword>
<dbReference type="RefSeq" id="WP_097009574.1">
    <property type="nucleotide sequence ID" value="NZ_OBEJ01000003.1"/>
</dbReference>
<dbReference type="InterPro" id="IPR031621">
    <property type="entry name" value="HisKA_7TM"/>
</dbReference>
<dbReference type="OrthoDB" id="8127at2157"/>
<dbReference type="Gene3D" id="3.30.565.10">
    <property type="entry name" value="Histidine kinase-like ATPase, C-terminal domain"/>
    <property type="match status" value="1"/>
</dbReference>
<dbReference type="Pfam" id="PF00512">
    <property type="entry name" value="HisKA"/>
    <property type="match status" value="1"/>
</dbReference>
<keyword evidence="8" id="KW-1133">Transmembrane helix</keyword>
<feature type="transmembrane region" description="Helical" evidence="8">
    <location>
        <begin position="110"/>
        <end position="129"/>
    </location>
</feature>
<evidence type="ECO:0000256" key="3">
    <source>
        <dbReference type="ARBA" id="ARBA00022553"/>
    </source>
</evidence>
<dbReference type="SUPFAM" id="SSF47384">
    <property type="entry name" value="Homodimeric domain of signal transducing histidine kinase"/>
    <property type="match status" value="1"/>
</dbReference>
<reference evidence="10 11" key="1">
    <citation type="submission" date="2017-09" db="EMBL/GenBank/DDBJ databases">
        <authorList>
            <person name="Ehlers B."/>
            <person name="Leendertz F.H."/>
        </authorList>
    </citation>
    <scope>NUCLEOTIDE SEQUENCE [LARGE SCALE GENOMIC DNA]</scope>
    <source>
        <strain evidence="10 11">DSM 27208</strain>
    </source>
</reference>
<dbReference type="InterPro" id="IPR003661">
    <property type="entry name" value="HisK_dim/P_dom"/>
</dbReference>
<dbReference type="InterPro" id="IPR003594">
    <property type="entry name" value="HATPase_dom"/>
</dbReference>
<gene>
    <name evidence="10" type="ORF">SAMN06269185_2694</name>
</gene>
<dbReference type="SMART" id="SM00388">
    <property type="entry name" value="HisKA"/>
    <property type="match status" value="1"/>
</dbReference>
<evidence type="ECO:0000256" key="1">
    <source>
        <dbReference type="ARBA" id="ARBA00000085"/>
    </source>
</evidence>
<comment type="catalytic activity">
    <reaction evidence="1">
        <text>ATP + protein L-histidine = ADP + protein N-phospho-L-histidine.</text>
        <dbReference type="EC" id="2.7.13.3"/>
    </reaction>
</comment>
<feature type="transmembrane region" description="Helical" evidence="8">
    <location>
        <begin position="69"/>
        <end position="90"/>
    </location>
</feature>
<keyword evidence="4" id="KW-0808">Transferase</keyword>
<evidence type="ECO:0000256" key="4">
    <source>
        <dbReference type="ARBA" id="ARBA00022679"/>
    </source>
</evidence>
<accession>A0A285P2X3</accession>
<name>A0A285P2X3_NATPI</name>
<dbReference type="AlphaFoldDB" id="A0A285P2X3"/>
<dbReference type="CDD" id="cd00075">
    <property type="entry name" value="HATPase"/>
    <property type="match status" value="1"/>
</dbReference>
<dbReference type="PROSITE" id="PS50109">
    <property type="entry name" value="HIS_KIN"/>
    <property type="match status" value="1"/>
</dbReference>
<dbReference type="GO" id="GO:0000155">
    <property type="term" value="F:phosphorelay sensor kinase activity"/>
    <property type="evidence" value="ECO:0007669"/>
    <property type="project" value="InterPro"/>
</dbReference>
<keyword evidence="8" id="KW-0472">Membrane</keyword>
<keyword evidence="5 10" id="KW-0418">Kinase</keyword>
<dbReference type="SUPFAM" id="SSF55874">
    <property type="entry name" value="ATPase domain of HSP90 chaperone/DNA topoisomerase II/histidine kinase"/>
    <property type="match status" value="1"/>
</dbReference>
<feature type="transmembrane region" description="Helical" evidence="8">
    <location>
        <begin position="12"/>
        <end position="31"/>
    </location>
</feature>
<dbReference type="Pfam" id="PF16927">
    <property type="entry name" value="HisKA_7TM"/>
    <property type="match status" value="1"/>
</dbReference>
<protein>
    <recommendedName>
        <fullName evidence="2">histidine kinase</fullName>
        <ecNumber evidence="2">2.7.13.3</ecNumber>
    </recommendedName>
</protein>
<dbReference type="InterPro" id="IPR050736">
    <property type="entry name" value="Sensor_HK_Regulatory"/>
</dbReference>
<dbReference type="InterPro" id="IPR036097">
    <property type="entry name" value="HisK_dim/P_sf"/>
</dbReference>
<dbReference type="Pfam" id="PF02518">
    <property type="entry name" value="HATPase_c"/>
    <property type="match status" value="1"/>
</dbReference>
<dbReference type="Gene3D" id="3.30.450.20">
    <property type="entry name" value="PAS domain"/>
    <property type="match status" value="1"/>
</dbReference>
<dbReference type="InterPro" id="IPR036890">
    <property type="entry name" value="HATPase_C_sf"/>
</dbReference>
<evidence type="ECO:0000313" key="10">
    <source>
        <dbReference type="EMBL" id="SNZ16094.1"/>
    </source>
</evidence>